<feature type="domain" description="Casparian strip membrane protein" evidence="10">
    <location>
        <begin position="142"/>
        <end position="283"/>
    </location>
</feature>
<keyword evidence="12" id="KW-1185">Reference proteome</keyword>
<reference evidence="11 12" key="1">
    <citation type="submission" date="2024-01" db="EMBL/GenBank/DDBJ databases">
        <title>The genomes of 5 underutilized Papilionoideae crops provide insights into root nodulation and disease resistanc.</title>
        <authorList>
            <person name="Jiang F."/>
        </authorList>
    </citation>
    <scope>NUCLEOTIDE SEQUENCE [LARGE SCALE GENOMIC DNA]</scope>
    <source>
        <strain evidence="11">DUOXIRENSHENG_FW03</strain>
        <tissue evidence="11">Leaves</tissue>
    </source>
</reference>
<evidence type="ECO:0000256" key="6">
    <source>
        <dbReference type="ARBA" id="ARBA00022989"/>
    </source>
</evidence>
<keyword evidence="6 8" id="KW-1133">Transmembrane helix</keyword>
<dbReference type="AlphaFoldDB" id="A0AAN9RLS7"/>
<keyword evidence="4 8" id="KW-1003">Cell membrane</keyword>
<dbReference type="GO" id="GO:0005886">
    <property type="term" value="C:plasma membrane"/>
    <property type="evidence" value="ECO:0007669"/>
    <property type="project" value="UniProtKB-SubCell"/>
</dbReference>
<evidence type="ECO:0000313" key="12">
    <source>
        <dbReference type="Proteomes" id="UP001386955"/>
    </source>
</evidence>
<dbReference type="PANTHER" id="PTHR33573">
    <property type="entry name" value="CASP-LIKE PROTEIN 4A4"/>
    <property type="match status" value="1"/>
</dbReference>
<evidence type="ECO:0000256" key="9">
    <source>
        <dbReference type="SAM" id="MobiDB-lite"/>
    </source>
</evidence>
<gene>
    <name evidence="11" type="ORF">VNO78_34049</name>
</gene>
<accession>A0AAN9RLS7</accession>
<feature type="transmembrane region" description="Helical" evidence="8">
    <location>
        <begin position="269"/>
        <end position="296"/>
    </location>
</feature>
<evidence type="ECO:0000256" key="7">
    <source>
        <dbReference type="ARBA" id="ARBA00023136"/>
    </source>
</evidence>
<comment type="caution">
    <text evidence="11">The sequence shown here is derived from an EMBL/GenBank/DDBJ whole genome shotgun (WGS) entry which is preliminary data.</text>
</comment>
<evidence type="ECO:0000259" key="10">
    <source>
        <dbReference type="Pfam" id="PF04535"/>
    </source>
</evidence>
<dbReference type="Proteomes" id="UP001386955">
    <property type="component" value="Unassembled WGS sequence"/>
</dbReference>
<evidence type="ECO:0000256" key="1">
    <source>
        <dbReference type="ARBA" id="ARBA00004651"/>
    </source>
</evidence>
<proteinExistence type="inferred from homology"/>
<evidence type="ECO:0000256" key="2">
    <source>
        <dbReference type="ARBA" id="ARBA00007651"/>
    </source>
</evidence>
<evidence type="ECO:0000256" key="3">
    <source>
        <dbReference type="ARBA" id="ARBA00011489"/>
    </source>
</evidence>
<evidence type="ECO:0000313" key="11">
    <source>
        <dbReference type="EMBL" id="KAK7381395.1"/>
    </source>
</evidence>
<comment type="similarity">
    <text evidence="2 8">Belongs to the Casparian strip membrane proteins (CASP) family.</text>
</comment>
<keyword evidence="7 8" id="KW-0472">Membrane</keyword>
<dbReference type="InterPro" id="IPR006702">
    <property type="entry name" value="CASP_dom"/>
</dbReference>
<feature type="region of interest" description="Disordered" evidence="9">
    <location>
        <begin position="1"/>
        <end position="73"/>
    </location>
</feature>
<comment type="subunit">
    <text evidence="3 8">Homodimer and heterodimers.</text>
</comment>
<dbReference type="EMBL" id="JAYMYS010000009">
    <property type="protein sequence ID" value="KAK7381395.1"/>
    <property type="molecule type" value="Genomic_DNA"/>
</dbReference>
<protein>
    <recommendedName>
        <fullName evidence="8">CASP-like protein</fullName>
    </recommendedName>
</protein>
<comment type="subcellular location">
    <subcellularLocation>
        <location evidence="1 8">Cell membrane</location>
        <topology evidence="1 8">Multi-pass membrane protein</topology>
    </subcellularLocation>
</comment>
<feature type="transmembrane region" description="Helical" evidence="8">
    <location>
        <begin position="194"/>
        <end position="216"/>
    </location>
</feature>
<feature type="transmembrane region" description="Helical" evidence="8">
    <location>
        <begin position="237"/>
        <end position="257"/>
    </location>
</feature>
<feature type="compositionally biased region" description="Basic and acidic residues" evidence="9">
    <location>
        <begin position="10"/>
        <end position="45"/>
    </location>
</feature>
<evidence type="ECO:0000256" key="5">
    <source>
        <dbReference type="ARBA" id="ARBA00022692"/>
    </source>
</evidence>
<dbReference type="Pfam" id="PF04535">
    <property type="entry name" value="CASP_dom"/>
    <property type="match status" value="1"/>
</dbReference>
<keyword evidence="5 8" id="KW-0812">Transmembrane</keyword>
<name>A0AAN9RLS7_PSOTE</name>
<feature type="transmembrane region" description="Helical" evidence="8">
    <location>
        <begin position="144"/>
        <end position="163"/>
    </location>
</feature>
<sequence>MTSGKGESPAQEKRGERMMKRNSEKKEEELKGSSRKKEQKHEHTVSEPPKSIPFNASKAPSAPTLLDSFNNSRSPHSFSDGDLQMVIANHSHSSLSDGAIKVVKEELNNSKSMVSVMDVEDAEEEGTRGDEVSKKEGKWFNVLLGLRIAAFVFCKIAFVLLAADKRVDEGLPENVWFASETEHLYDYNEFKYCLSVNVIGCVYCGLQICDMVKYMLTKRHTMNRKLRVYFNFAMDQALAYLLISASSTTVTWVNYWTKESSDAYKFVEVATASVVLSFFAFVAFASSSIVSAFIFCRFY</sequence>
<organism evidence="11 12">
    <name type="scientific">Psophocarpus tetragonolobus</name>
    <name type="common">Winged bean</name>
    <name type="synonym">Dolichos tetragonolobus</name>
    <dbReference type="NCBI Taxonomy" id="3891"/>
    <lineage>
        <taxon>Eukaryota</taxon>
        <taxon>Viridiplantae</taxon>
        <taxon>Streptophyta</taxon>
        <taxon>Embryophyta</taxon>
        <taxon>Tracheophyta</taxon>
        <taxon>Spermatophyta</taxon>
        <taxon>Magnoliopsida</taxon>
        <taxon>eudicotyledons</taxon>
        <taxon>Gunneridae</taxon>
        <taxon>Pentapetalae</taxon>
        <taxon>rosids</taxon>
        <taxon>fabids</taxon>
        <taxon>Fabales</taxon>
        <taxon>Fabaceae</taxon>
        <taxon>Papilionoideae</taxon>
        <taxon>50 kb inversion clade</taxon>
        <taxon>NPAAA clade</taxon>
        <taxon>indigoferoid/millettioid clade</taxon>
        <taxon>Phaseoleae</taxon>
        <taxon>Psophocarpus</taxon>
    </lineage>
</organism>
<evidence type="ECO:0000256" key="4">
    <source>
        <dbReference type="ARBA" id="ARBA00022475"/>
    </source>
</evidence>
<dbReference type="PANTHER" id="PTHR33573:SF38">
    <property type="entry name" value="CASP-LIKE PROTEIN 4A1"/>
    <property type="match status" value="1"/>
</dbReference>
<evidence type="ECO:0000256" key="8">
    <source>
        <dbReference type="RuleBase" id="RU361233"/>
    </source>
</evidence>